<dbReference type="EMBL" id="JBHUMV010000019">
    <property type="protein sequence ID" value="MFD2756741.1"/>
    <property type="molecule type" value="Genomic_DNA"/>
</dbReference>
<evidence type="ECO:0000313" key="3">
    <source>
        <dbReference type="Proteomes" id="UP001597463"/>
    </source>
</evidence>
<evidence type="ECO:0000313" key="2">
    <source>
        <dbReference type="EMBL" id="MFD2756744.1"/>
    </source>
</evidence>
<keyword evidence="3" id="KW-1185">Reference proteome</keyword>
<feature type="non-terminal residue" evidence="2">
    <location>
        <position position="1"/>
    </location>
</feature>
<organism evidence="2 3">
    <name type="scientific">Comamonas terrae</name>
    <dbReference type="NCBI Taxonomy" id="673548"/>
    <lineage>
        <taxon>Bacteria</taxon>
        <taxon>Pseudomonadati</taxon>
        <taxon>Pseudomonadota</taxon>
        <taxon>Betaproteobacteria</taxon>
        <taxon>Burkholderiales</taxon>
        <taxon>Comamonadaceae</taxon>
        <taxon>Comamonas</taxon>
    </lineage>
</organism>
<reference evidence="3" key="2">
    <citation type="journal article" date="2019" name="Int. J. Syst. Evol. Microbiol.">
        <title>The Global Catalogue of Microorganisms (GCM) 10K type strain sequencing project: providing services to taxonomists for standard genome sequencing and annotation.</title>
        <authorList>
            <consortium name="The Broad Institute Genomics Platform"/>
            <consortium name="The Broad Institute Genome Sequencing Center for Infectious Disease"/>
            <person name="Wu L."/>
            <person name="Ma J."/>
        </authorList>
    </citation>
    <scope>NUCLEOTIDE SEQUENCE [LARGE SCALE GENOMIC DNA]</scope>
    <source>
        <strain evidence="3">TISTR 1906</strain>
    </source>
</reference>
<reference evidence="2" key="3">
    <citation type="submission" date="2024-09" db="EMBL/GenBank/DDBJ databases">
        <authorList>
            <person name="Sun Q."/>
            <person name="Mori K."/>
        </authorList>
    </citation>
    <scope>NUCLEOTIDE SEQUENCE</scope>
    <source>
        <strain evidence="2">TISTR 1906</strain>
    </source>
</reference>
<comment type="caution">
    <text evidence="2">The sequence shown here is derived from an EMBL/GenBank/DDBJ whole genome shotgun (WGS) entry which is preliminary data.</text>
</comment>
<name>A0ABW5UV43_9BURK</name>
<protein>
    <submittedName>
        <fullName evidence="2">Terminase</fullName>
    </submittedName>
</protein>
<sequence>KVTRATPLASQINAGNVLLLKGAWNTPFIDECRLFPFGKYDDQVDGAARGFNGLLQPTVGIFT</sequence>
<proteinExistence type="predicted"/>
<accession>A0ABW5UV43</accession>
<gene>
    <name evidence="1" type="ORF">ACFSW6_21970</name>
    <name evidence="2" type="ORF">ACFSW6_21985</name>
</gene>
<evidence type="ECO:0000313" key="1">
    <source>
        <dbReference type="EMBL" id="MFD2756741.1"/>
    </source>
</evidence>
<reference evidence="2" key="1">
    <citation type="journal article" date="2014" name="Int. J. Syst. Evol. Microbiol.">
        <title>Complete genome of a new Firmicutes species belonging to the dominant human colonic microbiota ('Ruminococcus bicirculans') reveals two chromosomes and a selective capacity to utilize plant glucans.</title>
        <authorList>
            <consortium name="NISC Comparative Sequencing Program"/>
            <person name="Wegmann U."/>
            <person name="Louis P."/>
            <person name="Goesmann A."/>
            <person name="Henrissat B."/>
            <person name="Duncan S.H."/>
            <person name="Flint H.J."/>
        </authorList>
    </citation>
    <scope>NUCLEOTIDE SEQUENCE</scope>
    <source>
        <strain evidence="2">TISTR 1906</strain>
    </source>
</reference>
<dbReference type="EMBL" id="JBHUMV010000020">
    <property type="protein sequence ID" value="MFD2756744.1"/>
    <property type="molecule type" value="Genomic_DNA"/>
</dbReference>
<dbReference type="Proteomes" id="UP001597463">
    <property type="component" value="Unassembled WGS sequence"/>
</dbReference>